<keyword evidence="2" id="KW-1185">Reference proteome</keyword>
<reference evidence="1" key="1">
    <citation type="submission" date="2021-02" db="EMBL/GenBank/DDBJ databases">
        <authorList>
            <consortium name="DOE Joint Genome Institute"/>
            <person name="Ahrendt S."/>
            <person name="Looney B.P."/>
            <person name="Miyauchi S."/>
            <person name="Morin E."/>
            <person name="Drula E."/>
            <person name="Courty P.E."/>
            <person name="Chicoki N."/>
            <person name="Fauchery L."/>
            <person name="Kohler A."/>
            <person name="Kuo A."/>
            <person name="Labutti K."/>
            <person name="Pangilinan J."/>
            <person name="Lipzen A."/>
            <person name="Riley R."/>
            <person name="Andreopoulos W."/>
            <person name="He G."/>
            <person name="Johnson J."/>
            <person name="Barry K.W."/>
            <person name="Grigoriev I.V."/>
            <person name="Nagy L."/>
            <person name="Hibbett D."/>
            <person name="Henrissat B."/>
            <person name="Matheny P.B."/>
            <person name="Labbe J."/>
            <person name="Martin F."/>
        </authorList>
    </citation>
    <scope>NUCLEOTIDE SEQUENCE</scope>
    <source>
        <strain evidence="1">FP105234-sp</strain>
    </source>
</reference>
<proteinExistence type="predicted"/>
<reference evidence="1" key="2">
    <citation type="journal article" date="2022" name="New Phytol.">
        <title>Evolutionary transition to the ectomycorrhizal habit in the genomes of a hyperdiverse lineage of mushroom-forming fungi.</title>
        <authorList>
            <person name="Looney B."/>
            <person name="Miyauchi S."/>
            <person name="Morin E."/>
            <person name="Drula E."/>
            <person name="Courty P.E."/>
            <person name="Kohler A."/>
            <person name="Kuo A."/>
            <person name="LaButti K."/>
            <person name="Pangilinan J."/>
            <person name="Lipzen A."/>
            <person name="Riley R."/>
            <person name="Andreopoulos W."/>
            <person name="He G."/>
            <person name="Johnson J."/>
            <person name="Nolan M."/>
            <person name="Tritt A."/>
            <person name="Barry K.W."/>
            <person name="Grigoriev I.V."/>
            <person name="Nagy L.G."/>
            <person name="Hibbett D."/>
            <person name="Henrissat B."/>
            <person name="Matheny P.B."/>
            <person name="Labbe J."/>
            <person name="Martin F.M."/>
        </authorList>
    </citation>
    <scope>NUCLEOTIDE SEQUENCE</scope>
    <source>
        <strain evidence="1">FP105234-sp</strain>
    </source>
</reference>
<gene>
    <name evidence="1" type="ORF">FA95DRAFT_315622</name>
</gene>
<organism evidence="1 2">
    <name type="scientific">Auriscalpium vulgare</name>
    <dbReference type="NCBI Taxonomy" id="40419"/>
    <lineage>
        <taxon>Eukaryota</taxon>
        <taxon>Fungi</taxon>
        <taxon>Dikarya</taxon>
        <taxon>Basidiomycota</taxon>
        <taxon>Agaricomycotina</taxon>
        <taxon>Agaricomycetes</taxon>
        <taxon>Russulales</taxon>
        <taxon>Auriscalpiaceae</taxon>
        <taxon>Auriscalpium</taxon>
    </lineage>
</organism>
<evidence type="ECO:0000313" key="1">
    <source>
        <dbReference type="EMBL" id="KAI0051345.1"/>
    </source>
</evidence>
<comment type="caution">
    <text evidence="1">The sequence shown here is derived from an EMBL/GenBank/DDBJ whole genome shotgun (WGS) entry which is preliminary data.</text>
</comment>
<protein>
    <submittedName>
        <fullName evidence="1">Uncharacterized protein</fullName>
    </submittedName>
</protein>
<evidence type="ECO:0000313" key="2">
    <source>
        <dbReference type="Proteomes" id="UP000814033"/>
    </source>
</evidence>
<accession>A0ACB8S613</accession>
<name>A0ACB8S613_9AGAM</name>
<dbReference type="Proteomes" id="UP000814033">
    <property type="component" value="Unassembled WGS sequence"/>
</dbReference>
<dbReference type="EMBL" id="MU275853">
    <property type="protein sequence ID" value="KAI0051345.1"/>
    <property type="molecule type" value="Genomic_DNA"/>
</dbReference>
<sequence length="307" mass="34557">MSTMKAYLAEKYMSGPKADAILARAAPKKKKKRKGDTLAPSGSANSGFQINDDDGGWVAEEVPEDDAAEAVVASDRAFKKRRLEGGSGWTNVRQATPPPAADEQPVVADVTTDVAPFTGGLLTSKQLRKHLPTAQVAPEAQEDDEVARAAQETVYRDATGRKIDMKAEKAEAARKKREREERDAQKMEWGKGLVQRDEAEERRKQEEKMRTRAFARHADDEDLNREQKDKDRWNDPAAAFLAKKRNKGPRKPEYNGPTPAPNRFGIKPGYRWDGVDRGNGFEKKYFQRMNERKRVGQESHSWSVEDM</sequence>